<dbReference type="HOGENOM" id="CLU_031022_0_0_9"/>
<protein>
    <submittedName>
        <fullName evidence="2">DHHW protein</fullName>
    </submittedName>
</protein>
<accession>A0A075R145</accession>
<keyword evidence="1" id="KW-1133">Transmembrane helix</keyword>
<dbReference type="Pfam" id="PF14286">
    <property type="entry name" value="DHHW"/>
    <property type="match status" value="1"/>
</dbReference>
<dbReference type="RefSeq" id="WP_003335612.1">
    <property type="nucleotide sequence ID" value="NZ_CP007806.1"/>
</dbReference>
<name>A0A075R145_BRELA</name>
<proteinExistence type="predicted"/>
<dbReference type="EMBL" id="CP007806">
    <property type="protein sequence ID" value="AIG24918.1"/>
    <property type="molecule type" value="Genomic_DNA"/>
</dbReference>
<dbReference type="Proteomes" id="UP000005850">
    <property type="component" value="Chromosome"/>
</dbReference>
<dbReference type="KEGG" id="blr:BRLA_c005600"/>
<feature type="transmembrane region" description="Helical" evidence="1">
    <location>
        <begin position="7"/>
        <end position="26"/>
    </location>
</feature>
<dbReference type="InterPro" id="IPR025945">
    <property type="entry name" value="DHHW"/>
</dbReference>
<sequence>MNKHISIVYMVIFLAIIYGFAIVTFISPDKEISDIENRTLSKFPEISLAAVTTGSFFEKINQYWNDQIVFRNEMIRIYQNQQNSEIFNSMLFENLFEANKPRKPEDGTKIKNSRIVSKLVVTNNKWILPIPNKVVHKSEIDAATAKLNDAVTFAKNQKTEAYFVFNPSRTKALMHLYPKYFQTDAYAQSKEYFLSKLDKDVNVINVGEKFDTFTKAQLEELYFETDHHWNIKGAFIAYQEMITQLSKKSSKFEGKPMSLHEFNVSTLTTGNFKGSYNTQINYAVNPKNADRTPIYEPKMPFTFKNFEAISTDGKEVITNFHDFYRFKHGQSDYSYKILYGGDKRKIAYENPKANNQLKVLLIKDSYMNPITPYLAQHFNKLTVLDNRYYSDFSLKKILANEKYDILIIACHDDNLFSDNYQFEKGQESR</sequence>
<gene>
    <name evidence="2" type="ORF">BRLA_c005600</name>
</gene>
<dbReference type="eggNOG" id="ENOG50312NU">
    <property type="taxonomic scope" value="Bacteria"/>
</dbReference>
<organism evidence="2 3">
    <name type="scientific">Brevibacillus laterosporus LMG 15441</name>
    <dbReference type="NCBI Taxonomy" id="1042163"/>
    <lineage>
        <taxon>Bacteria</taxon>
        <taxon>Bacillati</taxon>
        <taxon>Bacillota</taxon>
        <taxon>Bacilli</taxon>
        <taxon>Bacillales</taxon>
        <taxon>Paenibacillaceae</taxon>
        <taxon>Brevibacillus</taxon>
    </lineage>
</organism>
<keyword evidence="3" id="KW-1185">Reference proteome</keyword>
<reference evidence="2 3" key="1">
    <citation type="journal article" date="2011" name="J. Bacteriol.">
        <title>Genome sequence of Brevibacillus laterosporus LMG 15441, a pathogen of invertebrates.</title>
        <authorList>
            <person name="Djukic M."/>
            <person name="Poehlein A."/>
            <person name="Thurmer A."/>
            <person name="Daniel R."/>
        </authorList>
    </citation>
    <scope>NUCLEOTIDE SEQUENCE [LARGE SCALE GENOMIC DNA]</scope>
    <source>
        <strain evidence="2 3">LMG 15441</strain>
    </source>
</reference>
<dbReference type="AlphaFoldDB" id="A0A075R145"/>
<keyword evidence="1" id="KW-0472">Membrane</keyword>
<dbReference type="STRING" id="1042163.BRLA_c005600"/>
<evidence type="ECO:0000313" key="2">
    <source>
        <dbReference type="EMBL" id="AIG24918.1"/>
    </source>
</evidence>
<evidence type="ECO:0000256" key="1">
    <source>
        <dbReference type="SAM" id="Phobius"/>
    </source>
</evidence>
<evidence type="ECO:0000313" key="3">
    <source>
        <dbReference type="Proteomes" id="UP000005850"/>
    </source>
</evidence>
<keyword evidence="1" id="KW-0812">Transmembrane</keyword>